<evidence type="ECO:0008006" key="3">
    <source>
        <dbReference type="Google" id="ProtNLM"/>
    </source>
</evidence>
<reference evidence="1 2" key="1">
    <citation type="submission" date="2021-01" db="EMBL/GenBank/DDBJ databases">
        <title>Tumebacillus sp. strain ITR2 16S ribosomal RNA gene Genome sequencing and assembly.</title>
        <authorList>
            <person name="Kang M."/>
        </authorList>
    </citation>
    <scope>NUCLEOTIDE SEQUENCE [LARGE SCALE GENOMIC DNA]</scope>
    <source>
        <strain evidence="1 2">ITR2</strain>
    </source>
</reference>
<evidence type="ECO:0000313" key="2">
    <source>
        <dbReference type="Proteomes" id="UP000602284"/>
    </source>
</evidence>
<comment type="caution">
    <text evidence="1">The sequence shown here is derived from an EMBL/GenBank/DDBJ whole genome shotgun (WGS) entry which is preliminary data.</text>
</comment>
<accession>A0ABS1J844</accession>
<evidence type="ECO:0000313" key="1">
    <source>
        <dbReference type="EMBL" id="MBL0386457.1"/>
    </source>
</evidence>
<keyword evidence="2" id="KW-1185">Reference proteome</keyword>
<protein>
    <recommendedName>
        <fullName evidence="3">DUF2007 domain-containing protein</fullName>
    </recommendedName>
</protein>
<gene>
    <name evidence="1" type="ORF">JJB07_07335</name>
</gene>
<name>A0ABS1J844_9BACL</name>
<sequence>MFRIFTKYKKLVYSCVGHTTYFKVVGKLQGSGIPYRTKSSGGFSDFNMPELISYDIYVKREDEGRALQAIHDRR</sequence>
<dbReference type="Proteomes" id="UP000602284">
    <property type="component" value="Unassembled WGS sequence"/>
</dbReference>
<dbReference type="EMBL" id="JAEQNB010000002">
    <property type="protein sequence ID" value="MBL0386457.1"/>
    <property type="molecule type" value="Genomic_DNA"/>
</dbReference>
<organism evidence="1 2">
    <name type="scientific">Tumebacillus amylolyticus</name>
    <dbReference type="NCBI Taxonomy" id="2801339"/>
    <lineage>
        <taxon>Bacteria</taxon>
        <taxon>Bacillati</taxon>
        <taxon>Bacillota</taxon>
        <taxon>Bacilli</taxon>
        <taxon>Bacillales</taxon>
        <taxon>Alicyclobacillaceae</taxon>
        <taxon>Tumebacillus</taxon>
    </lineage>
</organism>
<dbReference type="RefSeq" id="WP_201632987.1">
    <property type="nucleotide sequence ID" value="NZ_JAEQNB010000002.1"/>
</dbReference>
<proteinExistence type="predicted"/>